<evidence type="ECO:0000259" key="3">
    <source>
        <dbReference type="Pfam" id="PF13962"/>
    </source>
</evidence>
<feature type="transmembrane region" description="Helical" evidence="2">
    <location>
        <begin position="1683"/>
        <end position="1705"/>
    </location>
</feature>
<feature type="transmembrane region" description="Helical" evidence="2">
    <location>
        <begin position="313"/>
        <end position="333"/>
    </location>
</feature>
<feature type="transmembrane region" description="Helical" evidence="2">
    <location>
        <begin position="256"/>
        <end position="275"/>
    </location>
</feature>
<feature type="compositionally biased region" description="Basic and acidic residues" evidence="1">
    <location>
        <begin position="723"/>
        <end position="741"/>
    </location>
</feature>
<sequence length="1716" mass="188330">MADVPPVQTAMPTDTEANAPLVQPWEYSLRKYLLLLATLVITVTYAAGFNPPGGVWQVIHEGKLAGDPIIRQIHYRRYLAFFYCNAAAFAASLVVIVLILILAVQHDKEKEKKKKDAVQVVLPQRGFMILDVLSLMGAYGAGTCRDKSSTVYFAVLVAAVFLYIVVVKLLDSWLTGKHSDSSGSSVESQNEMALKELKEKDQERLRKILMLLATFAASITYVAGLNAPGGFWDSTGGNHRPGDAILNDHHNLRMRVFLHCNTTAFVASLLITMLLIVDSKKLPARSFVLYVCIVVALVGLVGAYAAGSCRDTGTTAIVVSLAGAVLALACILLRTLPSESLSCCSCRTRKTDATQHRYETELKILVFLSPVSRYTVSFFLCNSTELCFFFSAMYECSSKELLDKARSLVLLLATLAATITYTAGLDPPGGLWQENGDGHMAGDPILLTTNARRYKAFFYCNSVAFVTSLVAIILVQEENLVKHHVLEAAMILDLFGLIGAYAAGSCRDVSTSIYAMALAGAVLVYVVIHVVFFTLDYKVTENNDQKDRLLEKRRKRLLLFAILTATITYQAGLTPPGGFLLQDDELGHRAGDPVLLYNYPGRYNAFFYSNSVSFMLSIALIILLVNPNLYRPAIRSNALSVCTAVGLFCLMGAYAAGSTQHLKTSIYIFALVVVVLFVAVVVLLVFLLKGPNINSNNSAPKTKDEEGKEDGNNSAPKEQDEEEGKKEEKGKKVEERKGGEERKKHEMRKYLMLLGILVASVAYQAGLKPPGGAWQSSGNGYEAGDPVMRNNRRPRYLAFFYSNSISFMSSIVVIIILLWQWLQKKAKGEWEEQSLRVMNWTIRLDLIALLVAYAAGSNRGWKTSVYVAMLIIAVLGYFAIHMTLARTEYMNKENHDQAEKHLPNHILHARSAPAPCRDKISTVYSAVRVAIVFLYILVLKSMDCGDKTSDPGAGSGRGMPVANGNTGSGSGSARPNPDSGTGTISTSIAGSDGGMPISNGNTSSGGVMCTPDPDSDAGTIPPPILGSDPTVGEDKERLRHHKAHKKLKAEERLRKVLMLLATFAVSITYVAGLSTPGGFWDSTQGSHHPGDAVLKDNHGPRLTVFLLCNTTAFVASLLITMLLIIDGKKLRKKKTARSRMLYGCIVVALVGLVAAYIAGSCREIDTTAYVFSLVGAVLAMAHIILLYGIYASSRSSPVQQTGEVQQTVDNVSGRKALDKARSLVLLLATLAAAITYTAGLDPPGGLWQDNSNGHMAGDPILLTTNARRYKAFFYCNSVAFVASLVAIVLVQTDILVRHHVLEAAMILDLFGLIGAYAAGSCRDVKTSIYAIALAGAVLVYVVIHIVFFTLDHEDKKDDDKANQLLEKRRKRLLLFAILAATITYQAGLTPPGGFLLQDDKLGHHAGDPVLLFNYPLRYKVFFYCNSVSFMLSISLTILLVNHNLYRPAIRSNALFVCMVVGLLCLMVAYAAGSTQHLKTSIYIFLLVGAALLVAAGLLLVFLLKKNDSDSAAQHTEQNQEMKELEVRNGDKEEREEAEEKNGDKELRKKEVEENKEERKKHERRKYLMLLGILVASVAYQAGLKPPGGAWQSSENGYEAGDPVMHDNRRPRYLIFFYSNSFSFMASIVVIMMLLPHWLPNKNKEEWEKWSLRVMNWTILLDLFTLLVSYAAGSNRQWKTSVYVVALIFAVLVYFAIHMTLSCTVCRPKSPQSSSEV</sequence>
<dbReference type="ExpressionAtlas" id="M8AQU9">
    <property type="expression patterns" value="baseline"/>
</dbReference>
<feature type="domain" description="PGG" evidence="3">
    <location>
        <begin position="200"/>
        <end position="310"/>
    </location>
</feature>
<feature type="transmembrane region" description="Helical" evidence="2">
    <location>
        <begin position="514"/>
        <end position="535"/>
    </location>
</feature>
<proteinExistence type="predicted"/>
<feature type="transmembrane region" description="Helical" evidence="2">
    <location>
        <begin position="1612"/>
        <end position="1633"/>
    </location>
</feature>
<feature type="region of interest" description="Disordered" evidence="1">
    <location>
        <begin position="696"/>
        <end position="741"/>
    </location>
</feature>
<dbReference type="PANTHER" id="PTHR24177">
    <property type="entry name" value="CASKIN"/>
    <property type="match status" value="1"/>
</dbReference>
<feature type="transmembrane region" description="Helical" evidence="2">
    <location>
        <begin position="750"/>
        <end position="767"/>
    </location>
</feature>
<evidence type="ECO:0000313" key="4">
    <source>
        <dbReference type="EnsemblPlants" id="EMT03754"/>
    </source>
</evidence>
<feature type="transmembrane region" description="Helical" evidence="2">
    <location>
        <begin position="605"/>
        <end position="625"/>
    </location>
</feature>
<feature type="compositionally biased region" description="Basic and acidic residues" evidence="1">
    <location>
        <begin position="1517"/>
        <end position="1557"/>
    </location>
</feature>
<feature type="transmembrane region" description="Helical" evidence="2">
    <location>
        <begin position="1299"/>
        <end position="1317"/>
    </location>
</feature>
<feature type="transmembrane region" description="Helical" evidence="2">
    <location>
        <begin position="1452"/>
        <end position="1469"/>
    </location>
</feature>
<feature type="compositionally biased region" description="Polar residues" evidence="1">
    <location>
        <begin position="978"/>
        <end position="989"/>
    </location>
</feature>
<feature type="transmembrane region" description="Helical" evidence="2">
    <location>
        <begin position="1653"/>
        <end position="1671"/>
    </location>
</feature>
<protein>
    <recommendedName>
        <fullName evidence="3">PGG domain-containing protein</fullName>
    </recommendedName>
</protein>
<keyword evidence="2" id="KW-0472">Membrane</keyword>
<feature type="region of interest" description="Disordered" evidence="1">
    <location>
        <begin position="949"/>
        <end position="1034"/>
    </location>
</feature>
<feature type="transmembrane region" description="Helical" evidence="2">
    <location>
        <begin position="1169"/>
        <end position="1190"/>
    </location>
</feature>
<feature type="domain" description="PGG" evidence="3">
    <location>
        <begin position="1365"/>
        <end position="1474"/>
    </location>
</feature>
<feature type="domain" description="PGG" evidence="3">
    <location>
        <begin position="550"/>
        <end position="659"/>
    </location>
</feature>
<feature type="transmembrane region" description="Helical" evidence="2">
    <location>
        <begin position="484"/>
        <end position="502"/>
    </location>
</feature>
<feature type="domain" description="PGG" evidence="3">
    <location>
        <begin position="1559"/>
        <end position="1674"/>
    </location>
</feature>
<feature type="transmembrane region" description="Helical" evidence="2">
    <location>
        <begin position="666"/>
        <end position="688"/>
    </location>
</feature>
<feature type="transmembrane region" description="Helical" evidence="2">
    <location>
        <begin position="1481"/>
        <end position="1503"/>
    </location>
</feature>
<feature type="transmembrane region" description="Helical" evidence="2">
    <location>
        <begin position="456"/>
        <end position="475"/>
    </location>
</feature>
<feature type="compositionally biased region" description="Basic and acidic residues" evidence="1">
    <location>
        <begin position="701"/>
        <end position="711"/>
    </location>
</feature>
<name>M8AQU9_AEGTA</name>
<keyword evidence="2" id="KW-0812">Transmembrane</keyword>
<feature type="transmembrane region" description="Helical" evidence="2">
    <location>
        <begin position="1329"/>
        <end position="1350"/>
    </location>
</feature>
<feature type="transmembrane region" description="Helical" evidence="2">
    <location>
        <begin position="125"/>
        <end position="143"/>
    </location>
</feature>
<feature type="transmembrane region" description="Helical" evidence="2">
    <location>
        <begin position="637"/>
        <end position="654"/>
    </location>
</feature>
<dbReference type="Pfam" id="PF13962">
    <property type="entry name" value="PGG"/>
    <property type="match status" value="9"/>
</dbReference>
<feature type="transmembrane region" description="Helical" evidence="2">
    <location>
        <begin position="208"/>
        <end position="227"/>
    </location>
</feature>
<feature type="transmembrane region" description="Helical" evidence="2">
    <location>
        <begin position="149"/>
        <end position="170"/>
    </location>
</feature>
<dbReference type="GO" id="GO:0016020">
    <property type="term" value="C:membrane"/>
    <property type="evidence" value="ECO:0007669"/>
    <property type="project" value="TreeGrafter"/>
</dbReference>
<feature type="transmembrane region" description="Helical" evidence="2">
    <location>
        <begin position="1104"/>
        <end position="1127"/>
    </location>
</feature>
<dbReference type="PANTHER" id="PTHR24177:SF395">
    <property type="entry name" value="PGG DOMAIN-CONTAINING PROTEIN"/>
    <property type="match status" value="1"/>
</dbReference>
<feature type="domain" description="PGG" evidence="3">
    <location>
        <begin position="1215"/>
        <end position="1322"/>
    </location>
</feature>
<accession>M8AQU9</accession>
<dbReference type="EnsemblPlants" id="EMT03754">
    <property type="protein sequence ID" value="EMT03754"/>
    <property type="gene ID" value="F775_25439"/>
</dbReference>
<reference evidence="4" key="1">
    <citation type="submission" date="2015-06" db="UniProtKB">
        <authorList>
            <consortium name="EnsemblPlants"/>
        </authorList>
    </citation>
    <scope>IDENTIFICATION</scope>
</reference>
<feature type="transmembrane region" description="Helical" evidence="2">
    <location>
        <begin position="408"/>
        <end position="425"/>
    </location>
</feature>
<feature type="domain" description="PGG" evidence="3">
    <location>
        <begin position="743"/>
        <end position="857"/>
    </location>
</feature>
<feature type="transmembrane region" description="Helical" evidence="2">
    <location>
        <begin position="1271"/>
        <end position="1290"/>
    </location>
</feature>
<dbReference type="InterPro" id="IPR026961">
    <property type="entry name" value="PGG_dom"/>
</dbReference>
<feature type="region of interest" description="Disordered" evidence="1">
    <location>
        <begin position="1512"/>
        <end position="1557"/>
    </location>
</feature>
<feature type="domain" description="PGG" evidence="3">
    <location>
        <begin position="26"/>
        <end position="145"/>
    </location>
</feature>
<organism evidence="4">
    <name type="scientific">Aegilops tauschii</name>
    <name type="common">Tausch's goatgrass</name>
    <name type="synonym">Aegilops squarrosa</name>
    <dbReference type="NCBI Taxonomy" id="37682"/>
    <lineage>
        <taxon>Eukaryota</taxon>
        <taxon>Viridiplantae</taxon>
        <taxon>Streptophyta</taxon>
        <taxon>Embryophyta</taxon>
        <taxon>Tracheophyta</taxon>
        <taxon>Spermatophyta</taxon>
        <taxon>Magnoliopsida</taxon>
        <taxon>Liliopsida</taxon>
        <taxon>Poales</taxon>
        <taxon>Poaceae</taxon>
        <taxon>BOP clade</taxon>
        <taxon>Pooideae</taxon>
        <taxon>Triticodae</taxon>
        <taxon>Triticeae</taxon>
        <taxon>Triticinae</taxon>
        <taxon>Aegilops</taxon>
    </lineage>
</organism>
<feature type="domain" description="PGG" evidence="3">
    <location>
        <begin position="401"/>
        <end position="507"/>
    </location>
</feature>
<evidence type="ECO:0000256" key="1">
    <source>
        <dbReference type="SAM" id="MobiDB-lite"/>
    </source>
</evidence>
<feature type="transmembrane region" description="Helical" evidence="2">
    <location>
        <begin position="1371"/>
        <end position="1388"/>
    </location>
</feature>
<keyword evidence="2" id="KW-1133">Transmembrane helix</keyword>
<feature type="transmembrane region" description="Helical" evidence="2">
    <location>
        <begin position="863"/>
        <end position="884"/>
    </location>
</feature>
<feature type="transmembrane region" description="Helical" evidence="2">
    <location>
        <begin position="1420"/>
        <end position="1440"/>
    </location>
</feature>
<feature type="transmembrane region" description="Helical" evidence="2">
    <location>
        <begin position="1139"/>
        <end position="1157"/>
    </location>
</feature>
<feature type="domain" description="PGG" evidence="3">
    <location>
        <begin position="1050"/>
        <end position="1162"/>
    </location>
</feature>
<feature type="transmembrane region" description="Helical" evidence="2">
    <location>
        <begin position="287"/>
        <end position="307"/>
    </location>
</feature>
<feature type="transmembrane region" description="Helical" evidence="2">
    <location>
        <begin position="1223"/>
        <end position="1240"/>
    </location>
</feature>
<feature type="transmembrane region" description="Helical" evidence="2">
    <location>
        <begin position="1056"/>
        <end position="1074"/>
    </location>
</feature>
<evidence type="ECO:0000256" key="2">
    <source>
        <dbReference type="SAM" id="Phobius"/>
    </source>
</evidence>
<feature type="transmembrane region" description="Helical" evidence="2">
    <location>
        <begin position="796"/>
        <end position="819"/>
    </location>
</feature>
<feature type="transmembrane region" description="Helical" evidence="2">
    <location>
        <begin position="556"/>
        <end position="573"/>
    </location>
</feature>
<feature type="transmembrane region" description="Helical" evidence="2">
    <location>
        <begin position="32"/>
        <end position="49"/>
    </location>
</feature>
<feature type="transmembrane region" description="Helical" evidence="2">
    <location>
        <begin position="80"/>
        <end position="104"/>
    </location>
</feature>